<dbReference type="InterPro" id="IPR014161">
    <property type="entry name" value="Tol-Pal_TolA"/>
</dbReference>
<dbReference type="SUPFAM" id="SSF74653">
    <property type="entry name" value="TolA/TonB C-terminal domain"/>
    <property type="match status" value="1"/>
</dbReference>
<reference evidence="4" key="1">
    <citation type="journal article" date="2019" name="Int. J. Syst. Evol. Microbiol.">
        <title>The Global Catalogue of Microorganisms (GCM) 10K type strain sequencing project: providing services to taxonomists for standard genome sequencing and annotation.</title>
        <authorList>
            <consortium name="The Broad Institute Genomics Platform"/>
            <consortium name="The Broad Institute Genome Sequencing Center for Infectious Disease"/>
            <person name="Wu L."/>
            <person name="Ma J."/>
        </authorList>
    </citation>
    <scope>NUCLEOTIDE SEQUENCE [LARGE SCALE GENOMIC DNA]</scope>
    <source>
        <strain evidence="4">NBRC 103166</strain>
    </source>
</reference>
<protein>
    <submittedName>
        <fullName evidence="3">Protein TolA</fullName>
    </submittedName>
</protein>
<organism evidence="3 4">
    <name type="scientific">Psychromonas marina</name>
    <dbReference type="NCBI Taxonomy" id="88364"/>
    <lineage>
        <taxon>Bacteria</taxon>
        <taxon>Pseudomonadati</taxon>
        <taxon>Pseudomonadota</taxon>
        <taxon>Gammaproteobacteria</taxon>
        <taxon>Alteromonadales</taxon>
        <taxon>Psychromonadaceae</taxon>
        <taxon>Psychromonas</taxon>
    </lineage>
</organism>
<dbReference type="RefSeq" id="WP_284205053.1">
    <property type="nucleotide sequence ID" value="NZ_BSPQ01000016.1"/>
</dbReference>
<evidence type="ECO:0000256" key="1">
    <source>
        <dbReference type="SAM" id="Coils"/>
    </source>
</evidence>
<name>A0ABQ6E3P2_9GAMM</name>
<feature type="transmembrane region" description="Helical" evidence="2">
    <location>
        <begin position="6"/>
        <end position="28"/>
    </location>
</feature>
<accession>A0ABQ6E3P2</accession>
<dbReference type="Gene3D" id="3.30.1150.10">
    <property type="match status" value="1"/>
</dbReference>
<dbReference type="Pfam" id="PF06519">
    <property type="entry name" value="TolA"/>
    <property type="match status" value="1"/>
</dbReference>
<keyword evidence="1" id="KW-0175">Coiled coil</keyword>
<sequence length="330" mass="37252">MKNSTTFIAFVTALALHLIIGAVILLGMDFKLLKDKPKEEVVIINASVVNQKLFDDLAKQKAQQEADKLAAAKRKADQIRKEKARVQREKKLAEKQRKEIETKRIQAEKAEVARKKKEEERILFEEIVAAKALRAKKAAEEAKKVAEVERKKQEAERVKQQQAETKRIEAEKVAAAKALKEKQAKEAKLKAEKEAKLKAEKVRQQKAAAEAERLRQAELDKQMEAEFADAFSNAQSSKQLSEIARYKALIQDKISRNWQVEPSMKGKTCTLAIRLAPDGLVLTANHSKGDQKLCDSAKRATLRAKTLPIPKDPEIAVQFRDFDITLEPDL</sequence>
<comment type="caution">
    <text evidence="3">The sequence shown here is derived from an EMBL/GenBank/DDBJ whole genome shotgun (WGS) entry which is preliminary data.</text>
</comment>
<gene>
    <name evidence="3" type="primary">tolA</name>
    <name evidence="3" type="ORF">GCM10007916_30320</name>
</gene>
<proteinExistence type="predicted"/>
<dbReference type="Proteomes" id="UP001157353">
    <property type="component" value="Unassembled WGS sequence"/>
</dbReference>
<evidence type="ECO:0000313" key="3">
    <source>
        <dbReference type="EMBL" id="GLS91962.1"/>
    </source>
</evidence>
<dbReference type="NCBIfam" id="TIGR02794">
    <property type="entry name" value="tolA_full"/>
    <property type="match status" value="1"/>
</dbReference>
<evidence type="ECO:0000313" key="4">
    <source>
        <dbReference type="Proteomes" id="UP001157353"/>
    </source>
</evidence>
<keyword evidence="4" id="KW-1185">Reference proteome</keyword>
<evidence type="ECO:0000256" key="2">
    <source>
        <dbReference type="SAM" id="Phobius"/>
    </source>
</evidence>
<keyword evidence="2" id="KW-0472">Membrane</keyword>
<feature type="coiled-coil region" evidence="1">
    <location>
        <begin position="59"/>
        <end position="217"/>
    </location>
</feature>
<dbReference type="EMBL" id="BSPQ01000016">
    <property type="protein sequence ID" value="GLS91962.1"/>
    <property type="molecule type" value="Genomic_DNA"/>
</dbReference>
<keyword evidence="2" id="KW-1133">Transmembrane helix</keyword>
<keyword evidence="2" id="KW-0812">Transmembrane</keyword>